<dbReference type="EMBL" id="VGJX01000629">
    <property type="protein sequence ID" value="MBM3275564.1"/>
    <property type="molecule type" value="Genomic_DNA"/>
</dbReference>
<sequence>MSRVNEPAPMGPYYGRIRPVEAQQKQAGGDPQTRQGDMLAIHGGQGISENQAVFPAAGSSRAYLVIVGLVAVLIATTAWWGGMTAVVGIGLGWITAMLLWLVRKDIVSEFQELFW</sequence>
<dbReference type="AlphaFoldDB" id="A0A937X7G9"/>
<keyword evidence="1" id="KW-0812">Transmembrane</keyword>
<feature type="transmembrane region" description="Helical" evidence="1">
    <location>
        <begin position="62"/>
        <end position="80"/>
    </location>
</feature>
<name>A0A937X7G9_9BACT</name>
<dbReference type="Proteomes" id="UP000703893">
    <property type="component" value="Unassembled WGS sequence"/>
</dbReference>
<keyword evidence="1" id="KW-1133">Transmembrane helix</keyword>
<reference evidence="2 3" key="1">
    <citation type="submission" date="2019-03" db="EMBL/GenBank/DDBJ databases">
        <title>Lake Tanganyika Metagenome-Assembled Genomes (MAGs).</title>
        <authorList>
            <person name="Tran P."/>
        </authorList>
    </citation>
    <scope>NUCLEOTIDE SEQUENCE [LARGE SCALE GENOMIC DNA]</scope>
    <source>
        <strain evidence="2">K_DeepCast_65m_m2_236</strain>
    </source>
</reference>
<evidence type="ECO:0000313" key="2">
    <source>
        <dbReference type="EMBL" id="MBM3275564.1"/>
    </source>
</evidence>
<organism evidence="2 3">
    <name type="scientific">Candidatus Tanganyikabacteria bacterium</name>
    <dbReference type="NCBI Taxonomy" id="2961651"/>
    <lineage>
        <taxon>Bacteria</taxon>
        <taxon>Bacillati</taxon>
        <taxon>Candidatus Sericytochromatia</taxon>
        <taxon>Candidatus Tanganyikabacteria</taxon>
    </lineage>
</organism>
<feature type="transmembrane region" description="Helical" evidence="1">
    <location>
        <begin position="86"/>
        <end position="102"/>
    </location>
</feature>
<gene>
    <name evidence="2" type="ORF">FJZ00_10440</name>
</gene>
<proteinExistence type="predicted"/>
<evidence type="ECO:0000256" key="1">
    <source>
        <dbReference type="SAM" id="Phobius"/>
    </source>
</evidence>
<accession>A0A937X7G9</accession>
<protein>
    <submittedName>
        <fullName evidence="2">Uncharacterized protein</fullName>
    </submittedName>
</protein>
<keyword evidence="1" id="KW-0472">Membrane</keyword>
<comment type="caution">
    <text evidence="2">The sequence shown here is derived from an EMBL/GenBank/DDBJ whole genome shotgun (WGS) entry which is preliminary data.</text>
</comment>
<evidence type="ECO:0000313" key="3">
    <source>
        <dbReference type="Proteomes" id="UP000703893"/>
    </source>
</evidence>